<dbReference type="Proteomes" id="UP001139409">
    <property type="component" value="Unassembled WGS sequence"/>
</dbReference>
<evidence type="ECO:0000313" key="12">
    <source>
        <dbReference type="EMBL" id="MCA6078327.1"/>
    </source>
</evidence>
<dbReference type="SFLD" id="SFLDG01065">
    <property type="entry name" value="anaerobic_coproporphyrinogen-I"/>
    <property type="match status" value="1"/>
</dbReference>
<name>A0A9X1HX09_9BACT</name>
<evidence type="ECO:0000256" key="4">
    <source>
        <dbReference type="ARBA" id="ARBA00022617"/>
    </source>
</evidence>
<evidence type="ECO:0000313" key="13">
    <source>
        <dbReference type="Proteomes" id="UP001139409"/>
    </source>
</evidence>
<comment type="subcellular location">
    <subcellularLocation>
        <location evidence="10">Cytoplasm</location>
    </subcellularLocation>
</comment>
<protein>
    <recommendedName>
        <fullName evidence="3 10">Heme chaperone HemW</fullName>
    </recommendedName>
</protein>
<dbReference type="Pfam" id="PF06969">
    <property type="entry name" value="HemN_C"/>
    <property type="match status" value="1"/>
</dbReference>
<dbReference type="SMART" id="SM00729">
    <property type="entry name" value="Elp3"/>
    <property type="match status" value="1"/>
</dbReference>
<dbReference type="PROSITE" id="PS51918">
    <property type="entry name" value="RADICAL_SAM"/>
    <property type="match status" value="1"/>
</dbReference>
<dbReference type="EMBL" id="JAIXNE010000005">
    <property type="protein sequence ID" value="MCA6078327.1"/>
    <property type="molecule type" value="Genomic_DNA"/>
</dbReference>
<keyword evidence="10" id="KW-0963">Cytoplasm</keyword>
<dbReference type="Pfam" id="PF04055">
    <property type="entry name" value="Radical_SAM"/>
    <property type="match status" value="1"/>
</dbReference>
<dbReference type="InterPro" id="IPR013785">
    <property type="entry name" value="Aldolase_TIM"/>
</dbReference>
<evidence type="ECO:0000256" key="2">
    <source>
        <dbReference type="ARBA" id="ARBA00006100"/>
    </source>
</evidence>
<dbReference type="PANTHER" id="PTHR13932:SF5">
    <property type="entry name" value="RADICAL S-ADENOSYL METHIONINE DOMAIN-CONTAINING PROTEIN 1, MITOCHONDRIAL"/>
    <property type="match status" value="1"/>
</dbReference>
<evidence type="ECO:0000256" key="8">
    <source>
        <dbReference type="ARBA" id="ARBA00023014"/>
    </source>
</evidence>
<keyword evidence="13" id="KW-1185">Reference proteome</keyword>
<evidence type="ECO:0000256" key="5">
    <source>
        <dbReference type="ARBA" id="ARBA00022691"/>
    </source>
</evidence>
<dbReference type="GO" id="GO:0006779">
    <property type="term" value="P:porphyrin-containing compound biosynthetic process"/>
    <property type="evidence" value="ECO:0007669"/>
    <property type="project" value="InterPro"/>
</dbReference>
<dbReference type="RefSeq" id="WP_225699180.1">
    <property type="nucleotide sequence ID" value="NZ_JAIXNE010000005.1"/>
</dbReference>
<dbReference type="AlphaFoldDB" id="A0A9X1HX09"/>
<dbReference type="SFLD" id="SFLDS00029">
    <property type="entry name" value="Radical_SAM"/>
    <property type="match status" value="1"/>
</dbReference>
<keyword evidence="7 10" id="KW-0408">Iron</keyword>
<dbReference type="GO" id="GO:0005737">
    <property type="term" value="C:cytoplasm"/>
    <property type="evidence" value="ECO:0007669"/>
    <property type="project" value="UniProtKB-SubCell"/>
</dbReference>
<dbReference type="SFLD" id="SFLDF00288">
    <property type="entry name" value="HemN-like__clustered_with_nucl"/>
    <property type="match status" value="1"/>
</dbReference>
<dbReference type="PANTHER" id="PTHR13932">
    <property type="entry name" value="COPROPORPHYRINIGEN III OXIDASE"/>
    <property type="match status" value="1"/>
</dbReference>
<keyword evidence="9 10" id="KW-0143">Chaperone</keyword>
<keyword evidence="5 10" id="KW-0949">S-adenosyl-L-methionine</keyword>
<gene>
    <name evidence="12" type="primary">hemW</name>
    <name evidence="12" type="ORF">LDX50_25870</name>
</gene>
<evidence type="ECO:0000256" key="1">
    <source>
        <dbReference type="ARBA" id="ARBA00001966"/>
    </source>
</evidence>
<proteinExistence type="inferred from homology"/>
<dbReference type="GO" id="GO:0004109">
    <property type="term" value="F:coproporphyrinogen oxidase activity"/>
    <property type="evidence" value="ECO:0007669"/>
    <property type="project" value="InterPro"/>
</dbReference>
<dbReference type="Gene3D" id="3.20.20.70">
    <property type="entry name" value="Aldolase class I"/>
    <property type="match status" value="1"/>
</dbReference>
<dbReference type="NCBIfam" id="TIGR00539">
    <property type="entry name" value="hemN_rel"/>
    <property type="match status" value="1"/>
</dbReference>
<dbReference type="InterPro" id="IPR004559">
    <property type="entry name" value="HemW-like"/>
</dbReference>
<keyword evidence="8 10" id="KW-0411">Iron-sulfur</keyword>
<evidence type="ECO:0000259" key="11">
    <source>
        <dbReference type="PROSITE" id="PS51918"/>
    </source>
</evidence>
<dbReference type="InterPro" id="IPR010723">
    <property type="entry name" value="HemN_C"/>
</dbReference>
<dbReference type="GO" id="GO:0046872">
    <property type="term" value="F:metal ion binding"/>
    <property type="evidence" value="ECO:0007669"/>
    <property type="project" value="UniProtKB-UniRule"/>
</dbReference>
<dbReference type="GO" id="GO:0051539">
    <property type="term" value="F:4 iron, 4 sulfur cluster binding"/>
    <property type="evidence" value="ECO:0007669"/>
    <property type="project" value="UniProtKB-UniRule"/>
</dbReference>
<evidence type="ECO:0000256" key="3">
    <source>
        <dbReference type="ARBA" id="ARBA00017228"/>
    </source>
</evidence>
<organism evidence="12 13">
    <name type="scientific">Fulvivirga sedimenti</name>
    <dbReference type="NCBI Taxonomy" id="2879465"/>
    <lineage>
        <taxon>Bacteria</taxon>
        <taxon>Pseudomonadati</taxon>
        <taxon>Bacteroidota</taxon>
        <taxon>Cytophagia</taxon>
        <taxon>Cytophagales</taxon>
        <taxon>Fulvivirgaceae</taxon>
        <taxon>Fulvivirga</taxon>
    </lineage>
</organism>
<sequence length="377" mass="43302">MAGIYIHIPYCKQACHYCDFHFSTMLKSVPEMGKAILEEIRMRGDYLGKQSISTIYFGGGTPSLLPAVYISSILSLIRRSFFLTEQTEITLEANPDDLSPEKLKMFFDLGINRLSIGVQSFDNEVLKFINRAHSRDQALKCIEDARKTGFRNINVDLIHSIPGSRPDRWQRDLEIILDIFPEHISSYGLTIEPGTVFGKWHKEKRLIPLEEDLAASEYELLINYLQRAGYDHYEISNFALPGHRSRHNMSYWLGEHYMGIGPGAHSYNGTSRQYNVTNNARYIKSIHHKELPATRETLSRLDQANEYLLTSLRTSWGIDLKVLREKFSFNLLDEQGTYLQRLIQGGLLLQQNEHLILTDKGKLLADQITEDLFLTSP</sequence>
<comment type="function">
    <text evidence="10">Probably acts as a heme chaperone, transferring heme to an unknown acceptor. Binds one molecule of heme per monomer, possibly covalently. Binds 1 [4Fe-4S] cluster. The cluster is coordinated with 3 cysteines and an exchangeable S-adenosyl-L-methionine.</text>
</comment>
<comment type="caution">
    <text evidence="12">The sequence shown here is derived from an EMBL/GenBank/DDBJ whole genome shotgun (WGS) entry which is preliminary data.</text>
</comment>
<dbReference type="InterPro" id="IPR006638">
    <property type="entry name" value="Elp3/MiaA/NifB-like_rSAM"/>
</dbReference>
<evidence type="ECO:0000256" key="7">
    <source>
        <dbReference type="ARBA" id="ARBA00023004"/>
    </source>
</evidence>
<accession>A0A9X1HX09</accession>
<dbReference type="InterPro" id="IPR058240">
    <property type="entry name" value="rSAM_sf"/>
</dbReference>
<reference evidence="12" key="1">
    <citation type="submission" date="2021-09" db="EMBL/GenBank/DDBJ databases">
        <title>Fulvivirga sp. isolated from coastal sediment.</title>
        <authorList>
            <person name="Yu H."/>
        </authorList>
    </citation>
    <scope>NUCLEOTIDE SEQUENCE</scope>
    <source>
        <strain evidence="12">1062</strain>
    </source>
</reference>
<keyword evidence="10" id="KW-0004">4Fe-4S</keyword>
<dbReference type="SUPFAM" id="SSF102114">
    <property type="entry name" value="Radical SAM enzymes"/>
    <property type="match status" value="1"/>
</dbReference>
<dbReference type="SFLD" id="SFLDG01082">
    <property type="entry name" value="B12-binding_domain_containing"/>
    <property type="match status" value="1"/>
</dbReference>
<dbReference type="SFLD" id="SFLDF00562">
    <property type="entry name" value="HemN-like__clustered_with_heat"/>
    <property type="match status" value="1"/>
</dbReference>
<comment type="cofactor">
    <cofactor evidence="1">
        <name>[4Fe-4S] cluster</name>
        <dbReference type="ChEBI" id="CHEBI:49883"/>
    </cofactor>
</comment>
<keyword evidence="6 10" id="KW-0479">Metal-binding</keyword>
<comment type="similarity">
    <text evidence="2">Belongs to the anaerobic coproporphyrinogen-III oxidase family. HemW subfamily.</text>
</comment>
<evidence type="ECO:0000256" key="6">
    <source>
        <dbReference type="ARBA" id="ARBA00022723"/>
    </source>
</evidence>
<dbReference type="InterPro" id="IPR034505">
    <property type="entry name" value="Coproporphyrinogen-III_oxidase"/>
</dbReference>
<dbReference type="InterPro" id="IPR007197">
    <property type="entry name" value="rSAM"/>
</dbReference>
<evidence type="ECO:0000256" key="10">
    <source>
        <dbReference type="RuleBase" id="RU364116"/>
    </source>
</evidence>
<keyword evidence="4 10" id="KW-0349">Heme</keyword>
<evidence type="ECO:0000256" key="9">
    <source>
        <dbReference type="ARBA" id="ARBA00023186"/>
    </source>
</evidence>
<feature type="domain" description="Radical SAM core" evidence="11">
    <location>
        <begin position="1"/>
        <end position="231"/>
    </location>
</feature>